<dbReference type="EMBL" id="HG808208">
    <property type="protein sequence ID" value="CDW61214.1"/>
    <property type="molecule type" value="Genomic_DNA"/>
</dbReference>
<organism evidence="2 3">
    <name type="scientific">Trichuris trichiura</name>
    <name type="common">Whipworm</name>
    <name type="synonym">Trichocephalus trichiurus</name>
    <dbReference type="NCBI Taxonomy" id="36087"/>
    <lineage>
        <taxon>Eukaryota</taxon>
        <taxon>Metazoa</taxon>
        <taxon>Ecdysozoa</taxon>
        <taxon>Nematoda</taxon>
        <taxon>Enoplea</taxon>
        <taxon>Dorylaimia</taxon>
        <taxon>Trichinellida</taxon>
        <taxon>Trichuridae</taxon>
        <taxon>Trichuris</taxon>
    </lineage>
</organism>
<dbReference type="PANTHER" id="PTHR21301:SF11">
    <property type="entry name" value="GIY-YIG DOMAIN-CONTAINING PROTEIN"/>
    <property type="match status" value="1"/>
</dbReference>
<dbReference type="Pfam" id="PF26215">
    <property type="entry name" value="HTH_animal"/>
    <property type="match status" value="1"/>
</dbReference>
<protein>
    <recommendedName>
        <fullName evidence="1">Helix-turn-helix domain-containing protein</fullName>
    </recommendedName>
</protein>
<name>A0A077ZNC7_TRITR</name>
<reference evidence="2" key="1">
    <citation type="submission" date="2014-01" db="EMBL/GenBank/DDBJ databases">
        <authorList>
            <person name="Aslett M."/>
        </authorList>
    </citation>
    <scope>NUCLEOTIDE SEQUENCE</scope>
</reference>
<feature type="domain" description="Helix-turn-helix" evidence="1">
    <location>
        <begin position="43"/>
        <end position="94"/>
    </location>
</feature>
<keyword evidence="3" id="KW-1185">Reference proteome</keyword>
<evidence type="ECO:0000313" key="2">
    <source>
        <dbReference type="EMBL" id="CDW61214.1"/>
    </source>
</evidence>
<dbReference type="InterPro" id="IPR058912">
    <property type="entry name" value="HTH_animal"/>
</dbReference>
<sequence>MGSPLSPVLAELFMERLEEIAFESSDNHWTPRLFKRLPTHSDRYLHFSSHHPVSVKGGIVTGMVDRAIPICDPEFLNPELHYIATTLEKNGYPKPSSPPP</sequence>
<evidence type="ECO:0000313" key="3">
    <source>
        <dbReference type="Proteomes" id="UP000030665"/>
    </source>
</evidence>
<dbReference type="PANTHER" id="PTHR21301">
    <property type="entry name" value="REVERSE TRANSCRIPTASE"/>
    <property type="match status" value="1"/>
</dbReference>
<proteinExistence type="predicted"/>
<gene>
    <name evidence="2" type="ORF">TTRE_0000965501</name>
</gene>
<reference evidence="2" key="2">
    <citation type="submission" date="2014-03" db="EMBL/GenBank/DDBJ databases">
        <title>The whipworm genome and dual-species transcriptomics of an intimate host-pathogen interaction.</title>
        <authorList>
            <person name="Foth B.J."/>
            <person name="Tsai I.J."/>
            <person name="Reid A.J."/>
            <person name="Bancroft A.J."/>
            <person name="Nichol S."/>
            <person name="Tracey A."/>
            <person name="Holroyd N."/>
            <person name="Cotton J.A."/>
            <person name="Stanley E.J."/>
            <person name="Zarowiecki M."/>
            <person name="Liu J.Z."/>
            <person name="Huckvale T."/>
            <person name="Cooper P.J."/>
            <person name="Grencis R.K."/>
            <person name="Berriman M."/>
        </authorList>
    </citation>
    <scope>NUCLEOTIDE SEQUENCE [LARGE SCALE GENOMIC DNA]</scope>
</reference>
<dbReference type="Proteomes" id="UP000030665">
    <property type="component" value="Unassembled WGS sequence"/>
</dbReference>
<evidence type="ECO:0000259" key="1">
    <source>
        <dbReference type="Pfam" id="PF26215"/>
    </source>
</evidence>
<dbReference type="OrthoDB" id="6782675at2759"/>
<accession>A0A077ZNC7</accession>
<dbReference type="AlphaFoldDB" id="A0A077ZNC7"/>